<sequence>MKEERLSKALRMIRLIPGSRLSKVLFEHEKTLIVNRSNIAESTSPSQERSAEVRNIKNHGQLSFLGLCDGLSRYLPHRKDAFGLHKRKRQN</sequence>
<comment type="caution">
    <text evidence="1">The sequence shown here is derived from an EMBL/GenBank/DDBJ whole genome shotgun (WGS) entry which is preliminary data.</text>
</comment>
<evidence type="ECO:0000313" key="2">
    <source>
        <dbReference type="Proteomes" id="UP001196413"/>
    </source>
</evidence>
<proteinExistence type="predicted"/>
<reference evidence="1" key="1">
    <citation type="submission" date="2021-06" db="EMBL/GenBank/DDBJ databases">
        <title>Parelaphostrongylus tenuis whole genome reference sequence.</title>
        <authorList>
            <person name="Garwood T.J."/>
            <person name="Larsen P.A."/>
            <person name="Fountain-Jones N.M."/>
            <person name="Garbe J.R."/>
            <person name="Macchietto M.G."/>
            <person name="Kania S.A."/>
            <person name="Gerhold R.W."/>
            <person name="Richards J.E."/>
            <person name="Wolf T.M."/>
        </authorList>
    </citation>
    <scope>NUCLEOTIDE SEQUENCE</scope>
    <source>
        <strain evidence="1">MNPRO001-30</strain>
        <tissue evidence="1">Meninges</tissue>
    </source>
</reference>
<accession>A0AAD5N5W8</accession>
<gene>
    <name evidence="1" type="ORF">KIN20_020415</name>
</gene>
<keyword evidence="2" id="KW-1185">Reference proteome</keyword>
<evidence type="ECO:0000313" key="1">
    <source>
        <dbReference type="EMBL" id="KAJ1361216.1"/>
    </source>
</evidence>
<organism evidence="1 2">
    <name type="scientific">Parelaphostrongylus tenuis</name>
    <name type="common">Meningeal worm</name>
    <dbReference type="NCBI Taxonomy" id="148309"/>
    <lineage>
        <taxon>Eukaryota</taxon>
        <taxon>Metazoa</taxon>
        <taxon>Ecdysozoa</taxon>
        <taxon>Nematoda</taxon>
        <taxon>Chromadorea</taxon>
        <taxon>Rhabditida</taxon>
        <taxon>Rhabditina</taxon>
        <taxon>Rhabditomorpha</taxon>
        <taxon>Strongyloidea</taxon>
        <taxon>Metastrongylidae</taxon>
        <taxon>Parelaphostrongylus</taxon>
    </lineage>
</organism>
<dbReference type="EMBL" id="JAHQIW010004134">
    <property type="protein sequence ID" value="KAJ1361216.1"/>
    <property type="molecule type" value="Genomic_DNA"/>
</dbReference>
<protein>
    <submittedName>
        <fullName evidence="1">Uncharacterized protein</fullName>
    </submittedName>
</protein>
<name>A0AAD5N5W8_PARTN</name>
<dbReference type="Proteomes" id="UP001196413">
    <property type="component" value="Unassembled WGS sequence"/>
</dbReference>
<dbReference type="AlphaFoldDB" id="A0AAD5N5W8"/>